<proteinExistence type="predicted"/>
<dbReference type="GeneID" id="33571879"/>
<dbReference type="RefSeq" id="XP_021882047.1">
    <property type="nucleotide sequence ID" value="XM_022030036.1"/>
</dbReference>
<dbReference type="AlphaFoldDB" id="A0A1Y2GPP1"/>
<feature type="transmembrane region" description="Helical" evidence="1">
    <location>
        <begin position="224"/>
        <end position="246"/>
    </location>
</feature>
<keyword evidence="1" id="KW-1133">Transmembrane helix</keyword>
<dbReference type="InParanoid" id="A0A1Y2GPP1"/>
<comment type="caution">
    <text evidence="3">The sequence shown here is derived from an EMBL/GenBank/DDBJ whole genome shotgun (WGS) entry which is preliminary data.</text>
</comment>
<evidence type="ECO:0000256" key="1">
    <source>
        <dbReference type="SAM" id="Phobius"/>
    </source>
</evidence>
<dbReference type="Proteomes" id="UP000193648">
    <property type="component" value="Unassembled WGS sequence"/>
</dbReference>
<organism evidence="3 4">
    <name type="scientific">Lobosporangium transversale</name>
    <dbReference type="NCBI Taxonomy" id="64571"/>
    <lineage>
        <taxon>Eukaryota</taxon>
        <taxon>Fungi</taxon>
        <taxon>Fungi incertae sedis</taxon>
        <taxon>Mucoromycota</taxon>
        <taxon>Mortierellomycotina</taxon>
        <taxon>Mortierellomycetes</taxon>
        <taxon>Mortierellales</taxon>
        <taxon>Mortierellaceae</taxon>
        <taxon>Lobosporangium</taxon>
    </lineage>
</organism>
<reference evidence="3 4" key="1">
    <citation type="submission" date="2016-07" db="EMBL/GenBank/DDBJ databases">
        <title>Pervasive Adenine N6-methylation of Active Genes in Fungi.</title>
        <authorList>
            <consortium name="DOE Joint Genome Institute"/>
            <person name="Mondo S.J."/>
            <person name="Dannebaum R.O."/>
            <person name="Kuo R.C."/>
            <person name="Labutti K."/>
            <person name="Haridas S."/>
            <person name="Kuo A."/>
            <person name="Salamov A."/>
            <person name="Ahrendt S.R."/>
            <person name="Lipzen A."/>
            <person name="Sullivan W."/>
            <person name="Andreopoulos W.B."/>
            <person name="Clum A."/>
            <person name="Lindquist E."/>
            <person name="Daum C."/>
            <person name="Ramamoorthy G.K."/>
            <person name="Gryganskyi A."/>
            <person name="Culley D."/>
            <person name="Magnuson J.K."/>
            <person name="James T.Y."/>
            <person name="O'Malley M.A."/>
            <person name="Stajich J.E."/>
            <person name="Spatafora J.W."/>
            <person name="Visel A."/>
            <person name="Grigoriev I.V."/>
        </authorList>
    </citation>
    <scope>NUCLEOTIDE SEQUENCE [LARGE SCALE GENOMIC DNA]</scope>
    <source>
        <strain evidence="3 4">NRRL 3116</strain>
    </source>
</reference>
<keyword evidence="1" id="KW-0472">Membrane</keyword>
<keyword evidence="1" id="KW-0812">Transmembrane</keyword>
<accession>A0A1Y2GPP1</accession>
<feature type="domain" description="DUF6787" evidence="2">
    <location>
        <begin position="185"/>
        <end position="262"/>
    </location>
</feature>
<feature type="transmembrane region" description="Helical" evidence="1">
    <location>
        <begin position="183"/>
        <end position="204"/>
    </location>
</feature>
<dbReference type="Pfam" id="PF20584">
    <property type="entry name" value="DUF6787"/>
    <property type="match status" value="1"/>
</dbReference>
<dbReference type="InterPro" id="IPR046714">
    <property type="entry name" value="DUF6787"/>
</dbReference>
<evidence type="ECO:0000259" key="2">
    <source>
        <dbReference type="Pfam" id="PF20584"/>
    </source>
</evidence>
<protein>
    <recommendedName>
        <fullName evidence="2">DUF6787 domain-containing protein</fullName>
    </recommendedName>
</protein>
<gene>
    <name evidence="3" type="ORF">BCR41DRAFT_421512</name>
</gene>
<dbReference type="EMBL" id="MCFF01000015">
    <property type="protein sequence ID" value="ORZ18252.1"/>
    <property type="molecule type" value="Genomic_DNA"/>
</dbReference>
<evidence type="ECO:0000313" key="3">
    <source>
        <dbReference type="EMBL" id="ORZ18252.1"/>
    </source>
</evidence>
<dbReference type="OrthoDB" id="270912at2759"/>
<sequence>MLAQRRLVATAQFMVKTSPLGTGAQQPLRRPYSASTPTSIFGSTFHSAPAQSTWMRSLLQTRSISTPRSNGSTVLASPKPFVTTTKAGTAVSPSLVATAKAFTAQRSNGTSSPSSSSSSFFFTRKYTSPSSSSPSPSNMAVATATATTNAASSTVVSKTLKKPLSFHEEMTKDRFSFNWWKEWTIIMGVFAVTGSSTVIVVRPLLNDVFKLKGSMREGPWSFRIAYLSTTLPLYSCVLLTIASLVGRRPYFKMVVMRMWGRFLPKKVIQRFQ</sequence>
<name>A0A1Y2GPP1_9FUNG</name>
<keyword evidence="4" id="KW-1185">Reference proteome</keyword>
<evidence type="ECO:0000313" key="4">
    <source>
        <dbReference type="Proteomes" id="UP000193648"/>
    </source>
</evidence>